<proteinExistence type="predicted"/>
<dbReference type="SUPFAM" id="SSF103088">
    <property type="entry name" value="OmpA-like"/>
    <property type="match status" value="1"/>
</dbReference>
<gene>
    <name evidence="6" type="ORF">BSYN_27590</name>
</gene>
<keyword evidence="3" id="KW-0998">Cell outer membrane</keyword>
<organism evidence="6 7">
    <name type="scientific">Bacteroides sedimenti</name>
    <dbReference type="NCBI Taxonomy" id="2136147"/>
    <lineage>
        <taxon>Bacteria</taxon>
        <taxon>Pseudomonadati</taxon>
        <taxon>Bacteroidota</taxon>
        <taxon>Bacteroidia</taxon>
        <taxon>Bacteroidales</taxon>
        <taxon>Bacteroidaceae</taxon>
        <taxon>Bacteroides</taxon>
    </lineage>
</organism>
<reference evidence="6 7" key="1">
    <citation type="submission" date="2023-04" db="EMBL/GenBank/DDBJ databases">
        <title>Draft genome sequence of acteroides sedimenti strain YN3PY1.</title>
        <authorList>
            <person name="Yoshida N."/>
        </authorList>
    </citation>
    <scope>NUCLEOTIDE SEQUENCE [LARGE SCALE GENOMIC DNA]</scope>
    <source>
        <strain evidence="6 7">YN3PY1</strain>
    </source>
</reference>
<dbReference type="PRINTS" id="PR01021">
    <property type="entry name" value="OMPADOMAIN"/>
</dbReference>
<dbReference type="InterPro" id="IPR011042">
    <property type="entry name" value="6-blade_b-propeller_TolB-like"/>
</dbReference>
<dbReference type="InterPro" id="IPR006665">
    <property type="entry name" value="OmpA-like"/>
</dbReference>
<dbReference type="Pfam" id="PF07676">
    <property type="entry name" value="PD40"/>
    <property type="match status" value="2"/>
</dbReference>
<sequence length="660" mass="75068">MKQLFNKTTLIGFLILLLHSCGWENSIKKGNQSYALGEYYDAAKYYKKAYSNIPSKERKKRGETAFKMAECYRLINYSVRAKGGYMNAIRYKYPDSIAYFYLAESERKSGDYKSAIKNYETYLVHKIGNKLAENGIKSCTLAPEWKKNPTRYIVKKSTIFNSNRCDYSPMYAGKETDQIYFTSTRDKAKGNNLNGITGMKSADVFMSRKNEKKVWQQPEPLETEVNSEFEDGACCFTADGKTMYFTRCRFDQNLPAYAEIYVSQRTGANWGAPQKCVITKDSLSSYAHPAISPDGHYLYFTSDMPGGYGGKDIWRVPVSNSGFGAVENLGEDINTPGDEMFPTFKENGELYFSSDGHPGMGGLDLFRAYQDNEGKWSVENLRYPMNSAGDDFGMTFESGFQKGFFTSNRGDARGWDHIYTFELPELVHTVTGWVYDKEGEALPEAIVSIVGKDGTNIKISVKGDGSFTQKVERGQSYVMLASCRGYLNFKQELKTDTISQNKEYELDFPLASITRPVLIENIFYEFNKATLTEESTKALNELIKMLNDNPNVTIELSAHCDYKGSDEYNQRLSQRRAESVVDFLINGGIAKDRLTAKGYGKEQPKVINKRLAQKLTFLKEGDVLTEEFILKLTKEQQEICNSLNRRTEFKVVRTTYNLYK</sequence>
<dbReference type="EMBL" id="AP028055">
    <property type="protein sequence ID" value="BEH00495.1"/>
    <property type="molecule type" value="Genomic_DNA"/>
</dbReference>
<dbReference type="InterPro" id="IPR011990">
    <property type="entry name" value="TPR-like_helical_dom_sf"/>
</dbReference>
<accession>A0ABM8IEZ2</accession>
<evidence type="ECO:0000313" key="7">
    <source>
        <dbReference type="Proteomes" id="UP001496674"/>
    </source>
</evidence>
<evidence type="ECO:0000256" key="3">
    <source>
        <dbReference type="ARBA" id="ARBA00023237"/>
    </source>
</evidence>
<evidence type="ECO:0000259" key="5">
    <source>
        <dbReference type="PROSITE" id="PS51123"/>
    </source>
</evidence>
<dbReference type="SUPFAM" id="SSF82171">
    <property type="entry name" value="DPP6 N-terminal domain-like"/>
    <property type="match status" value="1"/>
</dbReference>
<dbReference type="RefSeq" id="WP_353331888.1">
    <property type="nucleotide sequence ID" value="NZ_AP028055.1"/>
</dbReference>
<dbReference type="Proteomes" id="UP001496674">
    <property type="component" value="Chromosome"/>
</dbReference>
<name>A0ABM8IEZ2_9BACE</name>
<dbReference type="Pfam" id="PF00691">
    <property type="entry name" value="OmpA"/>
    <property type="match status" value="1"/>
</dbReference>
<evidence type="ECO:0000313" key="6">
    <source>
        <dbReference type="EMBL" id="BEH00495.1"/>
    </source>
</evidence>
<dbReference type="InterPro" id="IPR036737">
    <property type="entry name" value="OmpA-like_sf"/>
</dbReference>
<dbReference type="SUPFAM" id="SSF48452">
    <property type="entry name" value="TPR-like"/>
    <property type="match status" value="1"/>
</dbReference>
<dbReference type="InterPro" id="IPR006664">
    <property type="entry name" value="OMP_bac"/>
</dbReference>
<dbReference type="InterPro" id="IPR050330">
    <property type="entry name" value="Bact_OuterMem_StrucFunc"/>
</dbReference>
<protein>
    <submittedName>
        <fullName evidence="6">Cell envelope biogenesis protein OmpA</fullName>
    </submittedName>
</protein>
<evidence type="ECO:0000256" key="2">
    <source>
        <dbReference type="ARBA" id="ARBA00023136"/>
    </source>
</evidence>
<comment type="subcellular location">
    <subcellularLocation>
        <location evidence="1">Cell outer membrane</location>
    </subcellularLocation>
</comment>
<dbReference type="InterPro" id="IPR011659">
    <property type="entry name" value="WD40"/>
</dbReference>
<keyword evidence="7" id="KW-1185">Reference proteome</keyword>
<dbReference type="Gene3D" id="1.25.40.10">
    <property type="entry name" value="Tetratricopeptide repeat domain"/>
    <property type="match status" value="1"/>
</dbReference>
<dbReference type="PROSITE" id="PS51123">
    <property type="entry name" value="OMPA_2"/>
    <property type="match status" value="1"/>
</dbReference>
<dbReference type="PANTHER" id="PTHR30329">
    <property type="entry name" value="STATOR ELEMENT OF FLAGELLAR MOTOR COMPLEX"/>
    <property type="match status" value="1"/>
</dbReference>
<evidence type="ECO:0000256" key="4">
    <source>
        <dbReference type="PROSITE-ProRule" id="PRU00473"/>
    </source>
</evidence>
<feature type="domain" description="OmpA-like" evidence="5">
    <location>
        <begin position="511"/>
        <end position="655"/>
    </location>
</feature>
<evidence type="ECO:0000256" key="1">
    <source>
        <dbReference type="ARBA" id="ARBA00004442"/>
    </source>
</evidence>
<dbReference type="Gene3D" id="3.30.1330.60">
    <property type="entry name" value="OmpA-like domain"/>
    <property type="match status" value="1"/>
</dbReference>
<keyword evidence="2 4" id="KW-0472">Membrane</keyword>
<dbReference type="InterPro" id="IPR008969">
    <property type="entry name" value="CarboxyPept-like_regulatory"/>
</dbReference>
<dbReference type="Gene3D" id="2.120.10.30">
    <property type="entry name" value="TolB, C-terminal domain"/>
    <property type="match status" value="1"/>
</dbReference>
<dbReference type="PANTHER" id="PTHR30329:SF21">
    <property type="entry name" value="LIPOPROTEIN YIAD-RELATED"/>
    <property type="match status" value="1"/>
</dbReference>
<dbReference type="SUPFAM" id="SSF49464">
    <property type="entry name" value="Carboxypeptidase regulatory domain-like"/>
    <property type="match status" value="1"/>
</dbReference>
<dbReference type="Gene3D" id="2.60.40.1120">
    <property type="entry name" value="Carboxypeptidase-like, regulatory domain"/>
    <property type="match status" value="1"/>
</dbReference>
<dbReference type="CDD" id="cd07185">
    <property type="entry name" value="OmpA_C-like"/>
    <property type="match status" value="1"/>
</dbReference>